<accession>A0A7J9SJ53</accession>
<dbReference type="AlphaFoldDB" id="A0A7J9SJ53"/>
<comment type="caution">
    <text evidence="2">The sequence shown here is derived from an EMBL/GenBank/DDBJ whole genome shotgun (WGS) entry which is preliminary data.</text>
</comment>
<proteinExistence type="predicted"/>
<sequence length="148" mass="16704">MRYNDGDRDSYRFSDHTGAGQWVFPTFYTFDFDPICTAGMCALRDAEFFELDDDLAVLGVSGDGIHSHERFAEHHDSNYPLLSDTVKDVADQYGVVRAEYEGMRRVHQRAAFTIDDGRTVRFATTMDATSPNDIELGPINDVLRGLRA</sequence>
<dbReference type="GO" id="GO:0016491">
    <property type="term" value="F:oxidoreductase activity"/>
    <property type="evidence" value="ECO:0007669"/>
    <property type="project" value="InterPro"/>
</dbReference>
<dbReference type="RefSeq" id="WP_185192784.1">
    <property type="nucleotide sequence ID" value="NZ_JACKXD010000003.1"/>
</dbReference>
<reference evidence="2 3" key="1">
    <citation type="submission" date="2020-08" db="EMBL/GenBank/DDBJ databases">
        <authorList>
            <person name="Seo M.-J."/>
        </authorList>
    </citation>
    <scope>NUCLEOTIDE SEQUENCE [LARGE SCALE GENOMIC DNA]</scope>
    <source>
        <strain evidence="2 3">MBLA0160</strain>
    </source>
</reference>
<feature type="domain" description="Alkyl hydroperoxide reductase subunit C/ Thiol specific antioxidant" evidence="1">
    <location>
        <begin position="5"/>
        <end position="122"/>
    </location>
</feature>
<dbReference type="Proteomes" id="UP000546257">
    <property type="component" value="Unassembled WGS sequence"/>
</dbReference>
<keyword evidence="3" id="KW-1185">Reference proteome</keyword>
<gene>
    <name evidence="2" type="ORF">H5V44_08895</name>
</gene>
<evidence type="ECO:0000313" key="3">
    <source>
        <dbReference type="Proteomes" id="UP000546257"/>
    </source>
</evidence>
<dbReference type="EMBL" id="JACKXD010000003">
    <property type="protein sequence ID" value="MBB6646403.1"/>
    <property type="molecule type" value="Genomic_DNA"/>
</dbReference>
<name>A0A7J9SJ53_9EURY</name>
<dbReference type="Gene3D" id="3.40.30.10">
    <property type="entry name" value="Glutaredoxin"/>
    <property type="match status" value="1"/>
</dbReference>
<dbReference type="InterPro" id="IPR000866">
    <property type="entry name" value="AhpC/TSA"/>
</dbReference>
<protein>
    <submittedName>
        <fullName evidence="2">Redoxin domain-containing protein</fullName>
    </submittedName>
</protein>
<organism evidence="2 3">
    <name type="scientific">Halobellus ruber</name>
    <dbReference type="NCBI Taxonomy" id="2761102"/>
    <lineage>
        <taxon>Archaea</taxon>
        <taxon>Methanobacteriati</taxon>
        <taxon>Methanobacteriota</taxon>
        <taxon>Stenosarchaea group</taxon>
        <taxon>Halobacteria</taxon>
        <taxon>Halobacteriales</taxon>
        <taxon>Haloferacaceae</taxon>
        <taxon>Halobellus</taxon>
    </lineage>
</organism>
<dbReference type="InterPro" id="IPR036249">
    <property type="entry name" value="Thioredoxin-like_sf"/>
</dbReference>
<evidence type="ECO:0000259" key="1">
    <source>
        <dbReference type="Pfam" id="PF00578"/>
    </source>
</evidence>
<dbReference type="Pfam" id="PF00578">
    <property type="entry name" value="AhpC-TSA"/>
    <property type="match status" value="1"/>
</dbReference>
<evidence type="ECO:0000313" key="2">
    <source>
        <dbReference type="EMBL" id="MBB6646403.1"/>
    </source>
</evidence>
<dbReference type="SUPFAM" id="SSF52833">
    <property type="entry name" value="Thioredoxin-like"/>
    <property type="match status" value="1"/>
</dbReference>
<dbReference type="GO" id="GO:0016209">
    <property type="term" value="F:antioxidant activity"/>
    <property type="evidence" value="ECO:0007669"/>
    <property type="project" value="InterPro"/>
</dbReference>